<accession>A0A846YIR9</accession>
<proteinExistence type="predicted"/>
<reference evidence="2 3" key="1">
    <citation type="submission" date="2020-04" db="EMBL/GenBank/DDBJ databases">
        <title>MicrobeNet Type strains.</title>
        <authorList>
            <person name="Nicholson A.C."/>
        </authorList>
    </citation>
    <scope>NUCLEOTIDE SEQUENCE [LARGE SCALE GENOMIC DNA]</scope>
    <source>
        <strain evidence="2 3">JCM 3332</strain>
    </source>
</reference>
<organism evidence="2 3">
    <name type="scientific">Nocardia flavorosea</name>
    <dbReference type="NCBI Taxonomy" id="53429"/>
    <lineage>
        <taxon>Bacteria</taxon>
        <taxon>Bacillati</taxon>
        <taxon>Actinomycetota</taxon>
        <taxon>Actinomycetes</taxon>
        <taxon>Mycobacteriales</taxon>
        <taxon>Nocardiaceae</taxon>
        <taxon>Nocardia</taxon>
    </lineage>
</organism>
<sequence>MITDPVLKWAAVTAFTVTAVYWAARSATRTATISSRLTAILHVVMSLAMLTMVWSRLPQIPTVGGMTVFAGAAVVSLALLAARREHHLEYIYHAGMMATMVWMYAVMDSTLIGGTSIHTGGESAHAGHGSTMAMHTTMTMQPPSWAAYLNLAIGLAYLAVAATWIAHSYRGPAAAESAHRHAGAMQALMATATAAMFLSYTG</sequence>
<feature type="transmembrane region" description="Helical" evidence="1">
    <location>
        <begin position="60"/>
        <end position="81"/>
    </location>
</feature>
<dbReference type="Pfam" id="PF17197">
    <property type="entry name" value="DUF5134"/>
    <property type="match status" value="1"/>
</dbReference>
<protein>
    <submittedName>
        <fullName evidence="2">DUF5134 domain-containing protein</fullName>
    </submittedName>
</protein>
<feature type="transmembrane region" description="Helical" evidence="1">
    <location>
        <begin position="145"/>
        <end position="169"/>
    </location>
</feature>
<comment type="caution">
    <text evidence="2">The sequence shown here is derived from an EMBL/GenBank/DDBJ whole genome shotgun (WGS) entry which is preliminary data.</text>
</comment>
<feature type="transmembrane region" description="Helical" evidence="1">
    <location>
        <begin position="6"/>
        <end position="24"/>
    </location>
</feature>
<dbReference type="EMBL" id="JAAXOT010000005">
    <property type="protein sequence ID" value="NKY57018.1"/>
    <property type="molecule type" value="Genomic_DNA"/>
</dbReference>
<keyword evidence="1" id="KW-1133">Transmembrane helix</keyword>
<dbReference type="Proteomes" id="UP000570678">
    <property type="component" value="Unassembled WGS sequence"/>
</dbReference>
<keyword evidence="1" id="KW-0812">Transmembrane</keyword>
<dbReference type="AlphaFoldDB" id="A0A846YIR9"/>
<gene>
    <name evidence="2" type="ORF">HGA15_12795</name>
</gene>
<keyword evidence="1" id="KW-0472">Membrane</keyword>
<feature type="transmembrane region" description="Helical" evidence="1">
    <location>
        <begin position="36"/>
        <end position="54"/>
    </location>
</feature>
<evidence type="ECO:0000313" key="2">
    <source>
        <dbReference type="EMBL" id="NKY57018.1"/>
    </source>
</evidence>
<feature type="transmembrane region" description="Helical" evidence="1">
    <location>
        <begin position="181"/>
        <end position="200"/>
    </location>
</feature>
<evidence type="ECO:0000313" key="3">
    <source>
        <dbReference type="Proteomes" id="UP000570678"/>
    </source>
</evidence>
<evidence type="ECO:0000256" key="1">
    <source>
        <dbReference type="SAM" id="Phobius"/>
    </source>
</evidence>
<keyword evidence="3" id="KW-1185">Reference proteome</keyword>
<dbReference type="InterPro" id="IPR033458">
    <property type="entry name" value="DUF5134"/>
</dbReference>
<name>A0A846YIR9_9NOCA</name>
<dbReference type="RefSeq" id="WP_062977021.1">
    <property type="nucleotide sequence ID" value="NZ_JAAXOT010000005.1"/>
</dbReference>